<dbReference type="GO" id="GO:0019888">
    <property type="term" value="F:protein phosphatase regulator activity"/>
    <property type="evidence" value="ECO:0007669"/>
    <property type="project" value="TreeGrafter"/>
</dbReference>
<proteinExistence type="inferred from homology"/>
<dbReference type="Pfam" id="PF04499">
    <property type="entry name" value="SAPS"/>
    <property type="match status" value="1"/>
</dbReference>
<comment type="similarity">
    <text evidence="1">Belongs to the SAPS family.</text>
</comment>
<dbReference type="AlphaFoldDB" id="A0A4P9ZTY3"/>
<name>A0A4P9ZTY3_9FUNG</name>
<reference evidence="4" key="1">
    <citation type="journal article" date="2018" name="Nat. Microbiol.">
        <title>Leveraging single-cell genomics to expand the fungal tree of life.</title>
        <authorList>
            <person name="Ahrendt S.R."/>
            <person name="Quandt C.A."/>
            <person name="Ciobanu D."/>
            <person name="Clum A."/>
            <person name="Salamov A."/>
            <person name="Andreopoulos B."/>
            <person name="Cheng J.F."/>
            <person name="Woyke T."/>
            <person name="Pelin A."/>
            <person name="Henrissat B."/>
            <person name="Reynolds N.K."/>
            <person name="Benny G.L."/>
            <person name="Smith M.E."/>
            <person name="James T.Y."/>
            <person name="Grigoriev I.V."/>
        </authorList>
    </citation>
    <scope>NUCLEOTIDE SEQUENCE [LARGE SCALE GENOMIC DNA]</scope>
    <source>
        <strain evidence="4">RSA 468</strain>
    </source>
</reference>
<evidence type="ECO:0000313" key="4">
    <source>
        <dbReference type="Proteomes" id="UP000268162"/>
    </source>
</evidence>
<dbReference type="PANTHER" id="PTHR12634">
    <property type="entry name" value="SIT4 YEAST -ASSOCIATING PROTEIN-RELATED"/>
    <property type="match status" value="1"/>
</dbReference>
<dbReference type="PANTHER" id="PTHR12634:SF8">
    <property type="entry name" value="FIERY MOUNTAIN, ISOFORM D"/>
    <property type="match status" value="1"/>
</dbReference>
<feature type="non-terminal residue" evidence="3">
    <location>
        <position position="554"/>
    </location>
</feature>
<dbReference type="InterPro" id="IPR007587">
    <property type="entry name" value="SAPS"/>
</dbReference>
<accession>A0A4P9ZTY3</accession>
<organism evidence="3 4">
    <name type="scientific">Dimargaris cristalligena</name>
    <dbReference type="NCBI Taxonomy" id="215637"/>
    <lineage>
        <taxon>Eukaryota</taxon>
        <taxon>Fungi</taxon>
        <taxon>Fungi incertae sedis</taxon>
        <taxon>Zoopagomycota</taxon>
        <taxon>Kickxellomycotina</taxon>
        <taxon>Dimargaritomycetes</taxon>
        <taxon>Dimargaritales</taxon>
        <taxon>Dimargaritaceae</taxon>
        <taxon>Dimargaris</taxon>
    </lineage>
</organism>
<protein>
    <submittedName>
        <fullName evidence="3">SIT4 phosphatase-associated protein-domain-containing protein</fullName>
    </submittedName>
</protein>
<evidence type="ECO:0000256" key="2">
    <source>
        <dbReference type="ARBA" id="ARBA00023306"/>
    </source>
</evidence>
<dbReference type="GO" id="GO:0005829">
    <property type="term" value="C:cytosol"/>
    <property type="evidence" value="ECO:0007669"/>
    <property type="project" value="TreeGrafter"/>
</dbReference>
<keyword evidence="4" id="KW-1185">Reference proteome</keyword>
<dbReference type="GO" id="GO:0005634">
    <property type="term" value="C:nucleus"/>
    <property type="evidence" value="ECO:0007669"/>
    <property type="project" value="TreeGrafter"/>
</dbReference>
<dbReference type="GO" id="GO:0019903">
    <property type="term" value="F:protein phosphatase binding"/>
    <property type="evidence" value="ECO:0007669"/>
    <property type="project" value="InterPro"/>
</dbReference>
<evidence type="ECO:0000313" key="3">
    <source>
        <dbReference type="EMBL" id="RKP36311.1"/>
    </source>
</evidence>
<dbReference type="Proteomes" id="UP000268162">
    <property type="component" value="Unassembled WGS sequence"/>
</dbReference>
<sequence length="554" mass="62517">MFWRFGLQQPSNIRQLLDKPDLTIEELFEQDDLLQEVKGQNTLLLDHLAEPGVLLRLIDYVVSPEFEELSSRHTYLACEILSVDKPLFATVVVEHPELLDRLWSYMAGDRPLQFLQASYFSRVMCAFLQKEPVKILDYIKAQPDVVSQFLNHIETSAIIDLLLKLISLEEIPVGAGISEWLSSQNLVSRLVDLLDPHNDVDTHSMAGQVQIDIISISQCNNPDQPSIGTNCLVGELKSEAIVSRIMDYMLDPNAPNTTSTLVNGVFIFIELIRRNYSDNVVSPQANPNYSPTNVMVPVDLSDLMRAVSHRLGQFKELLLHPRHRSKVQAVGPNKAEPLGFERLRVGELFAELLHCSNMYKLNVAPEGTESASADGSNPSAAALADDTIGISIPSNLDRVPVGQLLKWKMIEHSVVPMCLDLFFQFPWNNFLHSVVFDMLHQILNLPFALECNRALILTTFKDAKLTTRIAEAHRLNQAECEKPKGVRIGYMGHLTGIAEEVVRLFERCTSPLLEQLEEYMNDEAWREFVAALREARERDRLPLGGEKPTDNINM</sequence>
<dbReference type="EMBL" id="ML002676">
    <property type="protein sequence ID" value="RKP36311.1"/>
    <property type="molecule type" value="Genomic_DNA"/>
</dbReference>
<keyword evidence="2" id="KW-0131">Cell cycle</keyword>
<evidence type="ECO:0000256" key="1">
    <source>
        <dbReference type="ARBA" id="ARBA00006180"/>
    </source>
</evidence>
<dbReference type="STRING" id="215637.A0A4P9ZTY3"/>
<gene>
    <name evidence="3" type="ORF">BJ085DRAFT_1274</name>
</gene>